<feature type="transmembrane region" description="Helical" evidence="20">
    <location>
        <begin position="57"/>
        <end position="81"/>
    </location>
</feature>
<comment type="subcellular location">
    <subcellularLocation>
        <location evidence="1">Membrane</location>
        <topology evidence="1">Multi-pass membrane protein</topology>
    </subcellularLocation>
</comment>
<evidence type="ECO:0000256" key="10">
    <source>
        <dbReference type="ARBA" id="ARBA00023002"/>
    </source>
</evidence>
<comment type="caution">
    <text evidence="22">The sequence shown here is derived from an EMBL/GenBank/DDBJ whole genome shotgun (WGS) entry which is preliminary data.</text>
</comment>
<evidence type="ECO:0000256" key="7">
    <source>
        <dbReference type="ARBA" id="ARBA00022857"/>
    </source>
</evidence>
<evidence type="ECO:0000256" key="3">
    <source>
        <dbReference type="ARBA" id="ARBA00022516"/>
    </source>
</evidence>
<dbReference type="PANTHER" id="PTHR21257:SF38">
    <property type="entry name" value="7-DEHYDROCHOLESTEROL REDUCTASE"/>
    <property type="match status" value="1"/>
</dbReference>
<keyword evidence="5 20" id="KW-0812">Transmembrane</keyword>
<evidence type="ECO:0000256" key="16">
    <source>
        <dbReference type="ARBA" id="ARBA00038851"/>
    </source>
</evidence>
<keyword evidence="8" id="KW-0752">Steroid biosynthesis</keyword>
<dbReference type="PANTHER" id="PTHR21257">
    <property type="entry name" value="DELTA(14)-STEROL REDUCTASE"/>
    <property type="match status" value="1"/>
</dbReference>
<evidence type="ECO:0000256" key="14">
    <source>
        <dbReference type="ARBA" id="ARBA00023166"/>
    </source>
</evidence>
<evidence type="ECO:0000256" key="19">
    <source>
        <dbReference type="ARBA" id="ARBA00047826"/>
    </source>
</evidence>
<dbReference type="GO" id="GO:0016132">
    <property type="term" value="P:brassinosteroid biosynthetic process"/>
    <property type="evidence" value="ECO:0007669"/>
    <property type="project" value="TreeGrafter"/>
</dbReference>
<sequence length="216" mass="25084">MMGWQLLILVFYLAGVQRHGFSAATLVNLLLQSVFVAKFFWWEAGYFSTLDIILDRAGYYICWGCLVWVPCLYTFSSYYLVAYKPIISTTTSLFIGLLGLLAVLLNYRVDYEKQLFRRAPDGKCELWGKPVRFIEAQYKDSSGNQRTSKLLLSGFWGTARHLNYTFELLAALSWCLPGLGLGIWPFLYFIFLTCLLIHRTFRDEEKYSYHVSSELY</sequence>
<dbReference type="EMBL" id="JASPKZ010009372">
    <property type="protein sequence ID" value="KAJ9577143.1"/>
    <property type="molecule type" value="Genomic_DNA"/>
</dbReference>
<evidence type="ECO:0000256" key="12">
    <source>
        <dbReference type="ARBA" id="ARBA00023098"/>
    </source>
</evidence>
<comment type="catalytic activity">
    <reaction evidence="18">
        <text>cholesterol + NADP(+) = 7-dehydrocholesterol + NADPH + H(+)</text>
        <dbReference type="Rhea" id="RHEA:23984"/>
        <dbReference type="ChEBI" id="CHEBI:15378"/>
        <dbReference type="ChEBI" id="CHEBI:16113"/>
        <dbReference type="ChEBI" id="CHEBI:17759"/>
        <dbReference type="ChEBI" id="CHEBI:57783"/>
        <dbReference type="ChEBI" id="CHEBI:58349"/>
        <dbReference type="EC" id="1.3.1.21"/>
    </reaction>
    <physiologicalReaction direction="right-to-left" evidence="18">
        <dbReference type="Rhea" id="RHEA:23986"/>
    </physiologicalReaction>
</comment>
<proteinExistence type="inferred from homology"/>
<evidence type="ECO:0000256" key="6">
    <source>
        <dbReference type="ARBA" id="ARBA00022778"/>
    </source>
</evidence>
<keyword evidence="6" id="KW-0152">Cholesterol biosynthesis</keyword>
<comment type="catalytic activity">
    <reaction evidence="19">
        <text>7-dehydrodesmosterol + NADPH + H(+) = desmosterol + NADP(+)</text>
        <dbReference type="Rhea" id="RHEA:46740"/>
        <dbReference type="ChEBI" id="CHEBI:15378"/>
        <dbReference type="ChEBI" id="CHEBI:17737"/>
        <dbReference type="ChEBI" id="CHEBI:27910"/>
        <dbReference type="ChEBI" id="CHEBI:57783"/>
        <dbReference type="ChEBI" id="CHEBI:58349"/>
    </reaction>
    <physiologicalReaction direction="left-to-right" evidence="19">
        <dbReference type="Rhea" id="RHEA:46741"/>
    </physiologicalReaction>
</comment>
<evidence type="ECO:0000256" key="2">
    <source>
        <dbReference type="ARBA" id="ARBA00005402"/>
    </source>
</evidence>
<evidence type="ECO:0000313" key="23">
    <source>
        <dbReference type="Proteomes" id="UP001233999"/>
    </source>
</evidence>
<feature type="signal peptide" evidence="21">
    <location>
        <begin position="1"/>
        <end position="18"/>
    </location>
</feature>
<feature type="transmembrane region" description="Helical" evidence="20">
    <location>
        <begin position="171"/>
        <end position="197"/>
    </location>
</feature>
<evidence type="ECO:0000256" key="8">
    <source>
        <dbReference type="ARBA" id="ARBA00022955"/>
    </source>
</evidence>
<reference evidence="22" key="2">
    <citation type="submission" date="2023-05" db="EMBL/GenBank/DDBJ databases">
        <authorList>
            <person name="Fouks B."/>
        </authorList>
    </citation>
    <scope>NUCLEOTIDE SEQUENCE</scope>
    <source>
        <strain evidence="22">Stay&amp;Tobe</strain>
        <tissue evidence="22">Testes</tissue>
    </source>
</reference>
<dbReference type="Gene3D" id="1.20.120.1630">
    <property type="match status" value="1"/>
</dbReference>
<evidence type="ECO:0000256" key="5">
    <source>
        <dbReference type="ARBA" id="ARBA00022692"/>
    </source>
</evidence>
<organism evidence="22 23">
    <name type="scientific">Diploptera punctata</name>
    <name type="common">Pacific beetle cockroach</name>
    <dbReference type="NCBI Taxonomy" id="6984"/>
    <lineage>
        <taxon>Eukaryota</taxon>
        <taxon>Metazoa</taxon>
        <taxon>Ecdysozoa</taxon>
        <taxon>Arthropoda</taxon>
        <taxon>Hexapoda</taxon>
        <taxon>Insecta</taxon>
        <taxon>Pterygota</taxon>
        <taxon>Neoptera</taxon>
        <taxon>Polyneoptera</taxon>
        <taxon>Dictyoptera</taxon>
        <taxon>Blattodea</taxon>
        <taxon>Blaberoidea</taxon>
        <taxon>Blaberidae</taxon>
        <taxon>Diplopterinae</taxon>
        <taxon>Diploptera</taxon>
    </lineage>
</organism>
<feature type="transmembrane region" description="Helical" evidence="20">
    <location>
        <begin position="93"/>
        <end position="109"/>
    </location>
</feature>
<protein>
    <recommendedName>
        <fullName evidence="16">7-dehydrocholesterol reductase</fullName>
        <ecNumber evidence="16">1.3.1.21</ecNumber>
    </recommendedName>
    <alternativeName>
        <fullName evidence="17">Sterol Delta(7)-reductase</fullName>
    </alternativeName>
</protein>
<dbReference type="GO" id="GO:0047598">
    <property type="term" value="F:7-dehydrocholesterol reductase activity"/>
    <property type="evidence" value="ECO:0007669"/>
    <property type="project" value="UniProtKB-EC"/>
</dbReference>
<keyword evidence="21" id="KW-0732">Signal</keyword>
<gene>
    <name evidence="22" type="ORF">L9F63_006265</name>
</gene>
<evidence type="ECO:0000256" key="20">
    <source>
        <dbReference type="SAM" id="Phobius"/>
    </source>
</evidence>
<keyword evidence="12" id="KW-0443">Lipid metabolism</keyword>
<keyword evidence="9 20" id="KW-1133">Transmembrane helix</keyword>
<feature type="chain" id="PRO_5042165712" description="7-dehydrocholesterol reductase" evidence="21">
    <location>
        <begin position="19"/>
        <end position="216"/>
    </location>
</feature>
<keyword evidence="14" id="KW-1207">Sterol metabolism</keyword>
<evidence type="ECO:0000256" key="1">
    <source>
        <dbReference type="ARBA" id="ARBA00004141"/>
    </source>
</evidence>
<keyword evidence="10" id="KW-0560">Oxidoreductase</keyword>
<keyword evidence="7" id="KW-0521">NADP</keyword>
<dbReference type="Proteomes" id="UP001233999">
    <property type="component" value="Unassembled WGS sequence"/>
</dbReference>
<reference evidence="22" key="1">
    <citation type="journal article" date="2023" name="IScience">
        <title>Live-bearing cockroach genome reveals convergent evolutionary mechanisms linked to viviparity in insects and beyond.</title>
        <authorList>
            <person name="Fouks B."/>
            <person name="Harrison M.C."/>
            <person name="Mikhailova A.A."/>
            <person name="Marchal E."/>
            <person name="English S."/>
            <person name="Carruthers M."/>
            <person name="Jennings E.C."/>
            <person name="Chiamaka E.L."/>
            <person name="Frigard R.A."/>
            <person name="Pippel M."/>
            <person name="Attardo G.M."/>
            <person name="Benoit J.B."/>
            <person name="Bornberg-Bauer E."/>
            <person name="Tobe S.S."/>
        </authorList>
    </citation>
    <scope>NUCLEOTIDE SEQUENCE</scope>
    <source>
        <strain evidence="22">Stay&amp;Tobe</strain>
    </source>
</reference>
<dbReference type="InterPro" id="IPR001171">
    <property type="entry name" value="ERG24_DHCR-like"/>
</dbReference>
<feature type="non-terminal residue" evidence="22">
    <location>
        <position position="216"/>
    </location>
</feature>
<keyword evidence="11" id="KW-0756">Sterol biosynthesis</keyword>
<evidence type="ECO:0000256" key="18">
    <source>
        <dbReference type="ARBA" id="ARBA00047795"/>
    </source>
</evidence>
<keyword evidence="13 20" id="KW-0472">Membrane</keyword>
<keyword evidence="15" id="KW-0753">Steroid metabolism</keyword>
<evidence type="ECO:0000256" key="21">
    <source>
        <dbReference type="SAM" id="SignalP"/>
    </source>
</evidence>
<dbReference type="Pfam" id="PF01222">
    <property type="entry name" value="ERG4_ERG24"/>
    <property type="match status" value="1"/>
</dbReference>
<keyword evidence="3" id="KW-0444">Lipid biosynthesis</keyword>
<accession>A0AAD7ZAV0</accession>
<evidence type="ECO:0000256" key="15">
    <source>
        <dbReference type="ARBA" id="ARBA00023221"/>
    </source>
</evidence>
<evidence type="ECO:0000313" key="22">
    <source>
        <dbReference type="EMBL" id="KAJ9577143.1"/>
    </source>
</evidence>
<dbReference type="EC" id="1.3.1.21" evidence="16"/>
<keyword evidence="23" id="KW-1185">Reference proteome</keyword>
<comment type="similarity">
    <text evidence="2">Belongs to the ERG4/ERG24 family.</text>
</comment>
<dbReference type="GO" id="GO:0005789">
    <property type="term" value="C:endoplasmic reticulum membrane"/>
    <property type="evidence" value="ECO:0007669"/>
    <property type="project" value="TreeGrafter"/>
</dbReference>
<evidence type="ECO:0000256" key="9">
    <source>
        <dbReference type="ARBA" id="ARBA00022989"/>
    </source>
</evidence>
<dbReference type="GO" id="GO:0006695">
    <property type="term" value="P:cholesterol biosynthetic process"/>
    <property type="evidence" value="ECO:0007669"/>
    <property type="project" value="UniProtKB-KW"/>
</dbReference>
<evidence type="ECO:0000256" key="4">
    <source>
        <dbReference type="ARBA" id="ARBA00022548"/>
    </source>
</evidence>
<evidence type="ECO:0000256" key="13">
    <source>
        <dbReference type="ARBA" id="ARBA00023136"/>
    </source>
</evidence>
<evidence type="ECO:0000256" key="11">
    <source>
        <dbReference type="ARBA" id="ARBA00023011"/>
    </source>
</evidence>
<evidence type="ECO:0000256" key="17">
    <source>
        <dbReference type="ARBA" id="ARBA00042688"/>
    </source>
</evidence>
<dbReference type="AlphaFoldDB" id="A0AAD7ZAV0"/>
<name>A0AAD7ZAV0_DIPPU</name>
<keyword evidence="4" id="KW-0153">Cholesterol metabolism</keyword>